<sequence>MWGRKRAKPSYEEMLAEAREGFAGMLDMADDSLRMTMETFETLTDMRAAVEELLDEGAGLPARSIRARLPDVENLRRDARDRSAEYEKVRVSWREGADEADFESLTPAAEYLTEYISSCAPTMERLNELVNGLGDLYATLAELLRTLTPIRERAHAALSAAAGELAWAGPATQGKFALEVRLNAIGDRLRDLDAGVVDLEPDRAVADRYYEVEAAIAEIREATLLLGPAY</sequence>
<gene>
    <name evidence="1" type="ORF">J1792_04220</name>
</gene>
<evidence type="ECO:0000313" key="2">
    <source>
        <dbReference type="Proteomes" id="UP000664781"/>
    </source>
</evidence>
<dbReference type="EMBL" id="JAFMOF010000001">
    <property type="protein sequence ID" value="MBO0652033.1"/>
    <property type="molecule type" value="Genomic_DNA"/>
</dbReference>
<reference evidence="1" key="1">
    <citation type="submission" date="2021-03" db="EMBL/GenBank/DDBJ databases">
        <title>Streptomyces strains.</title>
        <authorList>
            <person name="Lund M.B."/>
            <person name="Toerring T."/>
        </authorList>
    </citation>
    <scope>NUCLEOTIDE SEQUENCE</scope>
    <source>
        <strain evidence="1">JCM 4242</strain>
    </source>
</reference>
<organism evidence="1 2">
    <name type="scientific">Streptomyces triculaminicus</name>
    <dbReference type="NCBI Taxonomy" id="2816232"/>
    <lineage>
        <taxon>Bacteria</taxon>
        <taxon>Bacillati</taxon>
        <taxon>Actinomycetota</taxon>
        <taxon>Actinomycetes</taxon>
        <taxon>Kitasatosporales</taxon>
        <taxon>Streptomycetaceae</taxon>
        <taxon>Streptomyces</taxon>
    </lineage>
</organism>
<dbReference type="AlphaFoldDB" id="A0A939JM66"/>
<comment type="caution">
    <text evidence="1">The sequence shown here is derived from an EMBL/GenBank/DDBJ whole genome shotgun (WGS) entry which is preliminary data.</text>
</comment>
<accession>A0A939JM66</accession>
<protein>
    <submittedName>
        <fullName evidence="1">Uncharacterized protein</fullName>
    </submittedName>
</protein>
<evidence type="ECO:0000313" key="1">
    <source>
        <dbReference type="EMBL" id="MBO0652033.1"/>
    </source>
</evidence>
<dbReference type="RefSeq" id="WP_086567307.1">
    <property type="nucleotide sequence ID" value="NZ_JAFMOF010000001.1"/>
</dbReference>
<keyword evidence="2" id="KW-1185">Reference proteome</keyword>
<name>A0A939JM66_9ACTN</name>
<proteinExistence type="predicted"/>
<dbReference type="Proteomes" id="UP000664781">
    <property type="component" value="Unassembled WGS sequence"/>
</dbReference>